<name>A0A382F4U4_9ZZZZ</name>
<dbReference type="EMBL" id="UINC01047856">
    <property type="protein sequence ID" value="SVB57652.1"/>
    <property type="molecule type" value="Genomic_DNA"/>
</dbReference>
<gene>
    <name evidence="1" type="ORF">METZ01_LOCUS210506</name>
</gene>
<dbReference type="AlphaFoldDB" id="A0A382F4U4"/>
<accession>A0A382F4U4</accession>
<proteinExistence type="predicted"/>
<reference evidence="1" key="1">
    <citation type="submission" date="2018-05" db="EMBL/GenBank/DDBJ databases">
        <authorList>
            <person name="Lanie J.A."/>
            <person name="Ng W.-L."/>
            <person name="Kazmierczak K.M."/>
            <person name="Andrzejewski T.M."/>
            <person name="Davidsen T.M."/>
            <person name="Wayne K.J."/>
            <person name="Tettelin H."/>
            <person name="Glass J.I."/>
            <person name="Rusch D."/>
            <person name="Podicherti R."/>
            <person name="Tsui H.-C.T."/>
            <person name="Winkler M.E."/>
        </authorList>
    </citation>
    <scope>NUCLEOTIDE SEQUENCE</scope>
</reference>
<evidence type="ECO:0008006" key="2">
    <source>
        <dbReference type="Google" id="ProtNLM"/>
    </source>
</evidence>
<organism evidence="1">
    <name type="scientific">marine metagenome</name>
    <dbReference type="NCBI Taxonomy" id="408172"/>
    <lineage>
        <taxon>unclassified sequences</taxon>
        <taxon>metagenomes</taxon>
        <taxon>ecological metagenomes</taxon>
    </lineage>
</organism>
<protein>
    <recommendedName>
        <fullName evidence="2">NIPSNAP domain-containing protein</fullName>
    </recommendedName>
</protein>
<sequence>MKRFIFAWVYILVGIAWAQESPSIMRGGYTKIHQGKESAYEKAVASHVSKWHGLGQWNQFAWRVETGPRTGQYFVGTFGHYWKDFDDRVTTKEHDKDWERILSNFVDDDDEGDGSMFMKYSEKLSYGSRSGSPKLAVTYYYCRPNAIWAMMEIIGKVKTANEQSEFKDSYNVFTKEAGGPNDVLIIVDLLNGFAGMAPVSPSIAERYTSTHGEEAWKTDYETWTNGLRWSETEILTYLPNLSTPPAD</sequence>
<evidence type="ECO:0000313" key="1">
    <source>
        <dbReference type="EMBL" id="SVB57652.1"/>
    </source>
</evidence>